<dbReference type="InParanoid" id="M1E021"/>
<accession>M1E021</accession>
<organism evidence="2 3">
    <name type="scientific">Solanum tuberosum</name>
    <name type="common">Potato</name>
    <dbReference type="NCBI Taxonomy" id="4113"/>
    <lineage>
        <taxon>Eukaryota</taxon>
        <taxon>Viridiplantae</taxon>
        <taxon>Streptophyta</taxon>
        <taxon>Embryophyta</taxon>
        <taxon>Tracheophyta</taxon>
        <taxon>Spermatophyta</taxon>
        <taxon>Magnoliopsida</taxon>
        <taxon>eudicotyledons</taxon>
        <taxon>Gunneridae</taxon>
        <taxon>Pentapetalae</taxon>
        <taxon>asterids</taxon>
        <taxon>lamiids</taxon>
        <taxon>Solanales</taxon>
        <taxon>Solanaceae</taxon>
        <taxon>Solanoideae</taxon>
        <taxon>Solaneae</taxon>
        <taxon>Solanum</taxon>
    </lineage>
</organism>
<evidence type="ECO:0000313" key="2">
    <source>
        <dbReference type="EnsemblPlants" id="PGSC0003DMT400097167"/>
    </source>
</evidence>
<reference evidence="2" key="2">
    <citation type="submission" date="2015-06" db="UniProtKB">
        <authorList>
            <consortium name="EnsemblPlants"/>
        </authorList>
    </citation>
    <scope>IDENTIFICATION</scope>
    <source>
        <strain evidence="2">DM1-3 516 R44</strain>
    </source>
</reference>
<reference evidence="3" key="1">
    <citation type="journal article" date="2011" name="Nature">
        <title>Genome sequence and analysis of the tuber crop potato.</title>
        <authorList>
            <consortium name="The Potato Genome Sequencing Consortium"/>
        </authorList>
    </citation>
    <scope>NUCLEOTIDE SEQUENCE [LARGE SCALE GENOMIC DNA]</scope>
    <source>
        <strain evidence="3">cv. DM1-3 516 R44</strain>
    </source>
</reference>
<dbReference type="HOGENOM" id="CLU_029307_7_0_1"/>
<dbReference type="EnsemblPlants" id="PGSC0003DMT400097167">
    <property type="protein sequence ID" value="PGSC0003DMT400097167"/>
    <property type="gene ID" value="PGSC0003DMG400046738"/>
</dbReference>
<feature type="compositionally biased region" description="Polar residues" evidence="1">
    <location>
        <begin position="147"/>
        <end position="163"/>
    </location>
</feature>
<evidence type="ECO:0000256" key="1">
    <source>
        <dbReference type="SAM" id="MobiDB-lite"/>
    </source>
</evidence>
<keyword evidence="3" id="KW-1185">Reference proteome</keyword>
<name>M1E021_SOLTU</name>
<protein>
    <submittedName>
        <fullName evidence="2">Uncharacterized protein</fullName>
    </submittedName>
</protein>
<feature type="compositionally biased region" description="Basic and acidic residues" evidence="1">
    <location>
        <begin position="137"/>
        <end position="146"/>
    </location>
</feature>
<evidence type="ECO:0000313" key="3">
    <source>
        <dbReference type="Proteomes" id="UP000011115"/>
    </source>
</evidence>
<proteinExistence type="predicted"/>
<dbReference type="Gramene" id="PGSC0003DMT400097167">
    <property type="protein sequence ID" value="PGSC0003DMT400097167"/>
    <property type="gene ID" value="PGSC0003DMG400046738"/>
</dbReference>
<feature type="region of interest" description="Disordered" evidence="1">
    <location>
        <begin position="137"/>
        <end position="163"/>
    </location>
</feature>
<dbReference type="Proteomes" id="UP000011115">
    <property type="component" value="Unassembled WGS sequence"/>
</dbReference>
<dbReference type="AlphaFoldDB" id="M1E021"/>
<sequence>MSSPSTVHLITLSRPYYHALFVVSSVSFSEKYEVAKSTRRFAKSLLIRPLSAPLTHFAHMERPKVAGRNIPPRHIRAQKFRRTARSENKTAISRKRMPIDPNVPLWAQEFSNVIHAFVVAHELDNMIEATIVAEAEAERKEKDNQKQNENTPGTDAQTDGATA</sequence>
<dbReference type="PaxDb" id="4113-PGSC0003DMT400097167"/>